<comment type="caution">
    <text evidence="1">The sequence shown here is derived from an EMBL/GenBank/DDBJ whole genome shotgun (WGS) entry which is preliminary data.</text>
</comment>
<accession>A0A8J7M9Q3</accession>
<reference evidence="1" key="1">
    <citation type="submission" date="2020-12" db="EMBL/GenBank/DDBJ databases">
        <title>Bacterial taxonomy.</title>
        <authorList>
            <person name="Pan X."/>
        </authorList>
    </citation>
    <scope>NUCLEOTIDE SEQUENCE</scope>
    <source>
        <strain evidence="1">M0105</strain>
    </source>
</reference>
<dbReference type="InterPro" id="IPR021270">
    <property type="entry name" value="DUF2849"/>
</dbReference>
<name>A0A8J7M9Q3_9RHOB</name>
<protein>
    <submittedName>
        <fullName evidence="1">DUF2849 domain-containing protein</fullName>
    </submittedName>
</protein>
<organism evidence="1 2">
    <name type="scientific">Thermohalobaculum xanthum</name>
    <dbReference type="NCBI Taxonomy" id="2753746"/>
    <lineage>
        <taxon>Bacteria</taxon>
        <taxon>Pseudomonadati</taxon>
        <taxon>Pseudomonadota</taxon>
        <taxon>Alphaproteobacteria</taxon>
        <taxon>Rhodobacterales</taxon>
        <taxon>Paracoccaceae</taxon>
        <taxon>Thermohalobaculum</taxon>
    </lineage>
</organism>
<proteinExistence type="predicted"/>
<dbReference type="Proteomes" id="UP000655420">
    <property type="component" value="Unassembled WGS sequence"/>
</dbReference>
<keyword evidence="2" id="KW-1185">Reference proteome</keyword>
<gene>
    <name evidence="1" type="ORF">H0I76_12590</name>
</gene>
<dbReference type="AlphaFoldDB" id="A0A8J7M9Q3"/>
<dbReference type="Pfam" id="PF11011">
    <property type="entry name" value="DUF2849"/>
    <property type="match status" value="1"/>
</dbReference>
<evidence type="ECO:0000313" key="1">
    <source>
        <dbReference type="EMBL" id="MBK0400029.1"/>
    </source>
</evidence>
<dbReference type="RefSeq" id="WP_200610327.1">
    <property type="nucleotide sequence ID" value="NZ_JAEHHL010000007.1"/>
</dbReference>
<dbReference type="EMBL" id="JAEHHL010000007">
    <property type="protein sequence ID" value="MBK0400029.1"/>
    <property type="molecule type" value="Genomic_DNA"/>
</dbReference>
<evidence type="ECO:0000313" key="2">
    <source>
        <dbReference type="Proteomes" id="UP000655420"/>
    </source>
</evidence>
<sequence>MAKAFTTTVFAANDLIGGDSVYLGADAWVRDISMAEVAGDPAEAEALAARAALGERANIVVGVYAVDVSLADGTPWPVTRREQIKASRSTTIPVGPAARLDVAA</sequence>